<evidence type="ECO:0000313" key="1">
    <source>
        <dbReference type="EMBL" id="RFU39242.1"/>
    </source>
</evidence>
<reference evidence="1 2" key="1">
    <citation type="submission" date="2018-08" db="EMBL/GenBank/DDBJ databases">
        <title>Actinomadura jelena sp. nov., a novel Actinomycete isolated from soil in Chad.</title>
        <authorList>
            <person name="Shi L."/>
        </authorList>
    </citation>
    <scope>NUCLEOTIDE SEQUENCE [LARGE SCALE GENOMIC DNA]</scope>
    <source>
        <strain evidence="1 2">NEAU-G17</strain>
    </source>
</reference>
<gene>
    <name evidence="1" type="ORF">DZF91_23455</name>
</gene>
<feature type="non-terminal residue" evidence="1">
    <location>
        <position position="1"/>
    </location>
</feature>
<keyword evidence="1" id="KW-0436">Ligase</keyword>
<evidence type="ECO:0000313" key="2">
    <source>
        <dbReference type="Proteomes" id="UP000261811"/>
    </source>
</evidence>
<accession>A0A372JGW8</accession>
<dbReference type="EMBL" id="QURH01000480">
    <property type="protein sequence ID" value="RFU39242.1"/>
    <property type="molecule type" value="Genomic_DNA"/>
</dbReference>
<protein>
    <submittedName>
        <fullName evidence="1">Cysteine--1-D-myo-inosityl 2-amino-2-deoxy-alpha-D-glucopyranoside ligase</fullName>
    </submittedName>
</protein>
<proteinExistence type="predicted"/>
<name>A0A372JGW8_9ACTN</name>
<comment type="caution">
    <text evidence="1">The sequence shown here is derived from an EMBL/GenBank/DDBJ whole genome shotgun (WGS) entry which is preliminary data.</text>
</comment>
<dbReference type="Gene3D" id="1.20.120.640">
    <property type="entry name" value="Anticodon-binding domain of a subclass of class I aminoacyl-tRNA synthetases"/>
    <property type="match status" value="1"/>
</dbReference>
<keyword evidence="2" id="KW-1185">Reference proteome</keyword>
<sequence length="44" mass="4144">DLDAPGALAAVDAWADAALAGTGGDAEAPARVRAIADALLGVAL</sequence>
<dbReference type="GO" id="GO:0016874">
    <property type="term" value="F:ligase activity"/>
    <property type="evidence" value="ECO:0007669"/>
    <property type="project" value="UniProtKB-KW"/>
</dbReference>
<dbReference type="Proteomes" id="UP000261811">
    <property type="component" value="Unassembled WGS sequence"/>
</dbReference>
<organism evidence="1 2">
    <name type="scientific">Actinomadura logoneensis</name>
    <dbReference type="NCBI Taxonomy" id="2293572"/>
    <lineage>
        <taxon>Bacteria</taxon>
        <taxon>Bacillati</taxon>
        <taxon>Actinomycetota</taxon>
        <taxon>Actinomycetes</taxon>
        <taxon>Streptosporangiales</taxon>
        <taxon>Thermomonosporaceae</taxon>
        <taxon>Actinomadura</taxon>
    </lineage>
</organism>
<dbReference type="AlphaFoldDB" id="A0A372JGW8"/>